<accession>A0A1H2Z558</accession>
<dbReference type="InterPro" id="IPR035903">
    <property type="entry name" value="HesB-like_dom_sf"/>
</dbReference>
<gene>
    <name evidence="2" type="ORF">SAMN05444487_110122</name>
</gene>
<keyword evidence="3" id="KW-1185">Reference proteome</keyword>
<sequence length="110" mass="11831">MDIHISTHAAARLHALLAAETDGDQLAVRVVPLTSGCNTPSFALELTDILPEYIVTKAHGVSFTAPLSEVAWLTGIVINWDASRDKFSVFHPNPPHSSNCTLPNEGENLS</sequence>
<organism evidence="2 3">
    <name type="scientific">Marininema mesophilum</name>
    <dbReference type="NCBI Taxonomy" id="1048340"/>
    <lineage>
        <taxon>Bacteria</taxon>
        <taxon>Bacillati</taxon>
        <taxon>Bacillota</taxon>
        <taxon>Bacilli</taxon>
        <taxon>Bacillales</taxon>
        <taxon>Thermoactinomycetaceae</taxon>
        <taxon>Marininema</taxon>
    </lineage>
</organism>
<dbReference type="Gene3D" id="2.60.300.12">
    <property type="entry name" value="HesB-like domain"/>
    <property type="match status" value="1"/>
</dbReference>
<dbReference type="SUPFAM" id="SSF89360">
    <property type="entry name" value="HesB-like domain"/>
    <property type="match status" value="1"/>
</dbReference>
<protein>
    <submittedName>
        <fullName evidence="2">Fe-S cluster assembly iron-binding protein IscA</fullName>
    </submittedName>
</protein>
<name>A0A1H2Z558_9BACL</name>
<evidence type="ECO:0000256" key="1">
    <source>
        <dbReference type="SAM" id="MobiDB-lite"/>
    </source>
</evidence>
<dbReference type="OrthoDB" id="2990822at2"/>
<dbReference type="Proteomes" id="UP000198534">
    <property type="component" value="Unassembled WGS sequence"/>
</dbReference>
<dbReference type="AlphaFoldDB" id="A0A1H2Z558"/>
<evidence type="ECO:0000313" key="3">
    <source>
        <dbReference type="Proteomes" id="UP000198534"/>
    </source>
</evidence>
<evidence type="ECO:0000313" key="2">
    <source>
        <dbReference type="EMBL" id="SDX12562.1"/>
    </source>
</evidence>
<dbReference type="RefSeq" id="WP_091740624.1">
    <property type="nucleotide sequence ID" value="NZ_FNNQ01000010.1"/>
</dbReference>
<dbReference type="EMBL" id="FNNQ01000010">
    <property type="protein sequence ID" value="SDX12562.1"/>
    <property type="molecule type" value="Genomic_DNA"/>
</dbReference>
<reference evidence="2 3" key="1">
    <citation type="submission" date="2016-10" db="EMBL/GenBank/DDBJ databases">
        <authorList>
            <person name="de Groot N.N."/>
        </authorList>
    </citation>
    <scope>NUCLEOTIDE SEQUENCE [LARGE SCALE GENOMIC DNA]</scope>
    <source>
        <strain evidence="2 3">DSM 45610</strain>
    </source>
</reference>
<feature type="region of interest" description="Disordered" evidence="1">
    <location>
        <begin position="91"/>
        <end position="110"/>
    </location>
</feature>
<proteinExistence type="predicted"/>
<feature type="compositionally biased region" description="Polar residues" evidence="1">
    <location>
        <begin position="96"/>
        <end position="110"/>
    </location>
</feature>
<dbReference type="STRING" id="1048340.SAMN05444487_110122"/>